<evidence type="ECO:0000313" key="2">
    <source>
        <dbReference type="Proteomes" id="UP000095283"/>
    </source>
</evidence>
<feature type="transmembrane region" description="Helical" evidence="1">
    <location>
        <begin position="362"/>
        <end position="384"/>
    </location>
</feature>
<feature type="transmembrane region" description="Helical" evidence="1">
    <location>
        <begin position="533"/>
        <end position="556"/>
    </location>
</feature>
<feature type="transmembrane region" description="Helical" evidence="1">
    <location>
        <begin position="445"/>
        <end position="467"/>
    </location>
</feature>
<organism evidence="2 3">
    <name type="scientific">Heterorhabditis bacteriophora</name>
    <name type="common">Entomopathogenic nematode worm</name>
    <dbReference type="NCBI Taxonomy" id="37862"/>
    <lineage>
        <taxon>Eukaryota</taxon>
        <taxon>Metazoa</taxon>
        <taxon>Ecdysozoa</taxon>
        <taxon>Nematoda</taxon>
        <taxon>Chromadorea</taxon>
        <taxon>Rhabditida</taxon>
        <taxon>Rhabditina</taxon>
        <taxon>Rhabditomorpha</taxon>
        <taxon>Strongyloidea</taxon>
        <taxon>Heterorhabditidae</taxon>
        <taxon>Heterorhabditis</taxon>
    </lineage>
</organism>
<sequence>MKRRLCIGIALIGGSRFIIMDEPTAGVDESSFDYRSTVTRIIAEVNIPLKLSDETDEELVFSITPHREYIVPKRKMGFLRRIKKSLEKRIDMNTEQVVLMNDRGRNTSDNSDTKSIGPEGKSSKLVQEAIMLPIALLFACELYSKIQNIDSQVMLTISQSPLPLVQSLFGNDTDSYVRCVSGVPSLRDELSMIWAKMRKEDRPLRVKTMVTASGCAYGSSSGTFNFDFNRSIAYNADLICDCMDNLGWNCTQENYPLPSLSSFTLNTTERVWDLSFRNISQMRMATRNSVNKTSDSPFFMGGFSLGHKNFRARNSDQINTAKKGWIELLEGKFFLYSVILNLFVLYLFSLILSVFYRQKLLVFRITIIVLALCIIPASFTVFLVEDRVSDSYHLQIVSGLSKNIYWLTGYLFDMKTIIILQTVYTLSIILILLIYIMLGVKEITYSVATFLSFFLLFWIYGYIYIYIYKKAFSATLWNYILQRFFRVPALSFVMIAMGTFFLGIVGSLTIIIIEEMMKRDPTLKTSHTICSYLFLMLPQYNLGMAMFRGSFVYQLVQIGESYLTDLNRPDLVHALPIPYVLEWDLMGIHCIFLLFHILFAAIILMLVEHKSIGFLSLNNIEFTSNYRRKEIEYTKRLLEEDSKEEDVDVIKEQRRIEAIENMEGAPLIVKRLAKAYSPSHLFLSQGNIFIENIYTNIAVVCLLNKDKLRNFGVTRRLFSICPSGIFWMNHLQVWTPDLNNSFGKLLIAFEEAENRWYVYLSHQISLYIKFFILQLKTTMSIEDFSLSQSTLNDVFQSLSSKKNFSCEKKIIATSSNNLKMISQTYQIFHFHL</sequence>
<dbReference type="SUPFAM" id="SSF52540">
    <property type="entry name" value="P-loop containing nucleoside triphosphate hydrolases"/>
    <property type="match status" value="1"/>
</dbReference>
<evidence type="ECO:0000313" key="3">
    <source>
        <dbReference type="WBParaSite" id="Hba_09980"/>
    </source>
</evidence>
<accession>A0A1I7WXT1</accession>
<dbReference type="InterPro" id="IPR027417">
    <property type="entry name" value="P-loop_NTPase"/>
</dbReference>
<evidence type="ECO:0000256" key="1">
    <source>
        <dbReference type="SAM" id="Phobius"/>
    </source>
</evidence>
<dbReference type="Proteomes" id="UP000095283">
    <property type="component" value="Unplaced"/>
</dbReference>
<protein>
    <submittedName>
        <fullName evidence="3">ABC transporter domain-containing protein</fullName>
    </submittedName>
</protein>
<dbReference type="Gene3D" id="3.40.50.300">
    <property type="entry name" value="P-loop containing nucleotide triphosphate hydrolases"/>
    <property type="match status" value="1"/>
</dbReference>
<keyword evidence="1" id="KW-1133">Transmembrane helix</keyword>
<dbReference type="WBParaSite" id="Hba_09980">
    <property type="protein sequence ID" value="Hba_09980"/>
    <property type="gene ID" value="Hba_09980"/>
</dbReference>
<feature type="transmembrane region" description="Helical" evidence="1">
    <location>
        <begin position="487"/>
        <end position="513"/>
    </location>
</feature>
<feature type="transmembrane region" description="Helical" evidence="1">
    <location>
        <begin position="417"/>
        <end position="438"/>
    </location>
</feature>
<dbReference type="AlphaFoldDB" id="A0A1I7WXT1"/>
<reference evidence="3" key="1">
    <citation type="submission" date="2016-11" db="UniProtKB">
        <authorList>
            <consortium name="WormBaseParasite"/>
        </authorList>
    </citation>
    <scope>IDENTIFICATION</scope>
</reference>
<keyword evidence="2" id="KW-1185">Reference proteome</keyword>
<keyword evidence="1" id="KW-0472">Membrane</keyword>
<keyword evidence="1" id="KW-0812">Transmembrane</keyword>
<feature type="transmembrane region" description="Helical" evidence="1">
    <location>
        <begin position="333"/>
        <end position="355"/>
    </location>
</feature>
<proteinExistence type="predicted"/>
<name>A0A1I7WXT1_HETBA</name>
<feature type="transmembrane region" description="Helical" evidence="1">
    <location>
        <begin position="586"/>
        <end position="607"/>
    </location>
</feature>